<dbReference type="GO" id="GO:0009295">
    <property type="term" value="C:nucleoid"/>
    <property type="evidence" value="ECO:0007669"/>
    <property type="project" value="TreeGrafter"/>
</dbReference>
<dbReference type="InterPro" id="IPR000424">
    <property type="entry name" value="Primosome_PriB/ssb"/>
</dbReference>
<comment type="subunit">
    <text evidence="2">Homotetramer.</text>
</comment>
<evidence type="ECO:0000256" key="4">
    <source>
        <dbReference type="SAM" id="MobiDB-lite"/>
    </source>
</evidence>
<dbReference type="InterPro" id="IPR012340">
    <property type="entry name" value="NA-bd_OB-fold"/>
</dbReference>
<evidence type="ECO:0000313" key="5">
    <source>
        <dbReference type="EMBL" id="SDN88437.1"/>
    </source>
</evidence>
<comment type="caution">
    <text evidence="2">Lacks conserved residue(s) required for the propagation of feature annotation.</text>
</comment>
<dbReference type="PANTHER" id="PTHR10302:SF27">
    <property type="entry name" value="SINGLE-STRANDED DNA-BINDING PROTEIN"/>
    <property type="match status" value="1"/>
</dbReference>
<dbReference type="Gene3D" id="2.40.50.140">
    <property type="entry name" value="Nucleic acid-binding proteins"/>
    <property type="match status" value="1"/>
</dbReference>
<dbReference type="PROSITE" id="PS50935">
    <property type="entry name" value="SSB"/>
    <property type="match status" value="1"/>
</dbReference>
<dbReference type="PANTHER" id="PTHR10302">
    <property type="entry name" value="SINGLE-STRANDED DNA-BINDING PROTEIN"/>
    <property type="match status" value="1"/>
</dbReference>
<evidence type="ECO:0000256" key="2">
    <source>
        <dbReference type="HAMAP-Rule" id="MF_00984"/>
    </source>
</evidence>
<dbReference type="OrthoDB" id="9809878at2"/>
<dbReference type="NCBIfam" id="TIGR00621">
    <property type="entry name" value="ssb"/>
    <property type="match status" value="1"/>
</dbReference>
<dbReference type="STRING" id="206665.SAMN04488516_11034"/>
<dbReference type="GO" id="GO:0003697">
    <property type="term" value="F:single-stranded DNA binding"/>
    <property type="evidence" value="ECO:0007669"/>
    <property type="project" value="UniProtKB-UniRule"/>
</dbReference>
<dbReference type="InterPro" id="IPR011344">
    <property type="entry name" value="ssDNA-bd"/>
</dbReference>
<dbReference type="PIRSF" id="PIRSF002070">
    <property type="entry name" value="SSB"/>
    <property type="match status" value="1"/>
</dbReference>
<dbReference type="GO" id="GO:0006260">
    <property type="term" value="P:DNA replication"/>
    <property type="evidence" value="ECO:0007669"/>
    <property type="project" value="InterPro"/>
</dbReference>
<feature type="region of interest" description="Disordered" evidence="4">
    <location>
        <begin position="107"/>
        <end position="149"/>
    </location>
</feature>
<dbReference type="CDD" id="cd04496">
    <property type="entry name" value="SSB_OBF"/>
    <property type="match status" value="1"/>
</dbReference>
<evidence type="ECO:0000256" key="3">
    <source>
        <dbReference type="PIRNR" id="PIRNR002070"/>
    </source>
</evidence>
<evidence type="ECO:0000256" key="1">
    <source>
        <dbReference type="ARBA" id="ARBA00023125"/>
    </source>
</evidence>
<organism evidence="5 6">
    <name type="scientific">Desulfonauticus submarinus</name>
    <dbReference type="NCBI Taxonomy" id="206665"/>
    <lineage>
        <taxon>Bacteria</taxon>
        <taxon>Pseudomonadati</taxon>
        <taxon>Thermodesulfobacteriota</taxon>
        <taxon>Desulfovibrionia</taxon>
        <taxon>Desulfovibrionales</taxon>
        <taxon>Desulfonauticaceae</taxon>
        <taxon>Desulfonauticus</taxon>
    </lineage>
</organism>
<dbReference type="Proteomes" id="UP000199602">
    <property type="component" value="Unassembled WGS sequence"/>
</dbReference>
<proteinExistence type="inferred from homology"/>
<name>A0A1H0F191_9BACT</name>
<reference evidence="5 6" key="1">
    <citation type="submission" date="2016-10" db="EMBL/GenBank/DDBJ databases">
        <authorList>
            <person name="de Groot N.N."/>
        </authorList>
    </citation>
    <scope>NUCLEOTIDE SEQUENCE [LARGE SCALE GENOMIC DNA]</scope>
    <source>
        <strain evidence="5 6">DSM 15269</strain>
    </source>
</reference>
<keyword evidence="1 2" id="KW-0238">DNA-binding</keyword>
<accession>A0A1H0F191</accession>
<dbReference type="RefSeq" id="WP_092065890.1">
    <property type="nucleotide sequence ID" value="NZ_FNIN01000010.1"/>
</dbReference>
<gene>
    <name evidence="5" type="ORF">SAMN04488516_11034</name>
</gene>
<dbReference type="HAMAP" id="MF_00984">
    <property type="entry name" value="SSB"/>
    <property type="match status" value="1"/>
</dbReference>
<dbReference type="SUPFAM" id="SSF50249">
    <property type="entry name" value="Nucleic acid-binding proteins"/>
    <property type="match status" value="1"/>
</dbReference>
<dbReference type="Pfam" id="PF00436">
    <property type="entry name" value="SSB"/>
    <property type="match status" value="1"/>
</dbReference>
<keyword evidence="6" id="KW-1185">Reference proteome</keyword>
<sequence>MAASLNKVFLIGRLGQDPKLAYTTSGMPVVNFSLATDEGYTDKNGKRVDKTEWHRIVVFNKQAEFCANYLSKGRLIFVEGRLQTREWQDQQGQTRYTTEIIASRIQALDPKGTSTTSPNATAPAPEQTEEEDLGPTFPSEVAGMDDAPF</sequence>
<protein>
    <recommendedName>
        <fullName evidence="2 3">Single-stranded DNA-binding protein</fullName>
        <shortName evidence="2">SSB</shortName>
    </recommendedName>
</protein>
<feature type="compositionally biased region" description="Low complexity" evidence="4">
    <location>
        <begin position="113"/>
        <end position="126"/>
    </location>
</feature>
<dbReference type="EMBL" id="FNIN01000010">
    <property type="protein sequence ID" value="SDN88437.1"/>
    <property type="molecule type" value="Genomic_DNA"/>
</dbReference>
<feature type="DNA-binding region" evidence="2">
    <location>
        <begin position="53"/>
        <end position="59"/>
    </location>
</feature>
<dbReference type="AlphaFoldDB" id="A0A1H0F191"/>
<evidence type="ECO:0000313" key="6">
    <source>
        <dbReference type="Proteomes" id="UP000199602"/>
    </source>
</evidence>